<keyword evidence="9 12" id="KW-0210">Decarboxylase</keyword>
<evidence type="ECO:0000256" key="6">
    <source>
        <dbReference type="ARBA" id="ARBA00012288"/>
    </source>
</evidence>
<organism evidence="17 18">
    <name type="scientific">Hydrogenophaga taeniospiralis CCUG 15921</name>
    <dbReference type="NCBI Taxonomy" id="1281780"/>
    <lineage>
        <taxon>Bacteria</taxon>
        <taxon>Pseudomonadati</taxon>
        <taxon>Pseudomonadota</taxon>
        <taxon>Betaproteobacteria</taxon>
        <taxon>Burkholderiales</taxon>
        <taxon>Comamonadaceae</taxon>
        <taxon>Hydrogenophaga</taxon>
    </lineage>
</organism>
<gene>
    <name evidence="12 17" type="primary">hemE</name>
    <name evidence="17" type="ORF">H010_23716</name>
</gene>
<comment type="caution">
    <text evidence="12">Lacks conserved residue(s) required for the propagation of feature annotation.</text>
</comment>
<dbReference type="PROSITE" id="PS00907">
    <property type="entry name" value="UROD_2"/>
    <property type="match status" value="1"/>
</dbReference>
<dbReference type="HAMAP" id="MF_00218">
    <property type="entry name" value="URO_D"/>
    <property type="match status" value="1"/>
</dbReference>
<dbReference type="EC" id="4.1.1.37" evidence="6 12"/>
<evidence type="ECO:0000256" key="14">
    <source>
        <dbReference type="RuleBase" id="RU004169"/>
    </source>
</evidence>
<evidence type="ECO:0000256" key="9">
    <source>
        <dbReference type="ARBA" id="ARBA00022793"/>
    </source>
</evidence>
<evidence type="ECO:0000256" key="7">
    <source>
        <dbReference type="ARBA" id="ARBA00014308"/>
    </source>
</evidence>
<comment type="catalytic activity">
    <reaction evidence="12 13">
        <text>uroporphyrinogen III + 4 H(+) = coproporphyrinogen III + 4 CO2</text>
        <dbReference type="Rhea" id="RHEA:19865"/>
        <dbReference type="ChEBI" id="CHEBI:15378"/>
        <dbReference type="ChEBI" id="CHEBI:16526"/>
        <dbReference type="ChEBI" id="CHEBI:57308"/>
        <dbReference type="ChEBI" id="CHEBI:57309"/>
        <dbReference type="EC" id="4.1.1.37"/>
    </reaction>
</comment>
<dbReference type="PANTHER" id="PTHR21091">
    <property type="entry name" value="METHYLTETRAHYDROFOLATE:HOMOCYSTEINE METHYLTRANSFERASE RELATED"/>
    <property type="match status" value="1"/>
</dbReference>
<keyword evidence="10 12" id="KW-0456">Lyase</keyword>
<dbReference type="SUPFAM" id="SSF51726">
    <property type="entry name" value="UROD/MetE-like"/>
    <property type="match status" value="1"/>
</dbReference>
<comment type="pathway">
    <text evidence="3 12 13">Porphyrin-containing compound metabolism; protoporphyrin-IX biosynthesis; coproporphyrinogen-III from 5-aminolevulinate: step 4/4.</text>
</comment>
<dbReference type="EMBL" id="AOGK01000034">
    <property type="protein sequence ID" value="MDG5978279.1"/>
    <property type="molecule type" value="Genomic_DNA"/>
</dbReference>
<accession>A0A9X4NXU8</accession>
<dbReference type="NCBIfam" id="TIGR01464">
    <property type="entry name" value="hemE"/>
    <property type="match status" value="1"/>
</dbReference>
<sequence length="367" mass="39933">MSFAPLQNDTFLRACLRQSTEYTPVWLMRQAGRYLPEYRATRAKAGSFMGLATNVDYATEVTLQPLERYALDAAILFSDILTVPDAMGLGLSFALGEGPKFERTVRTEADVAELAVPDMDKLRYVFDAVTSIRKALNGRVPLIGFSGSPWTLACYMVEGGGSDDYRAVKTLMYSRPDLMHRILAVNADAVAVYLNAQIEAGAQAVMIFDSWGGVLADGKFQDFSLAYTQRVLAQLKREHEGATIPRIVFTKGGGLWLDDMKDIDCHALGLDWTVNLQRARALVGEGPGGKALQGNIDPNVLFAPPAQIEAEVAGVLESFGAPHQGPDEGATHIFNLGHGISQHTPPEHVSTLVDAVHTLSRRLRAQG</sequence>
<comment type="subcellular location">
    <subcellularLocation>
        <location evidence="2 12">Cytoplasm</location>
    </subcellularLocation>
</comment>
<feature type="domain" description="Uroporphyrinogen decarboxylase (URO-D)" evidence="15">
    <location>
        <begin position="24"/>
        <end position="33"/>
    </location>
</feature>
<evidence type="ECO:0000256" key="2">
    <source>
        <dbReference type="ARBA" id="ARBA00004496"/>
    </source>
</evidence>
<evidence type="ECO:0000256" key="5">
    <source>
        <dbReference type="ARBA" id="ARBA00011738"/>
    </source>
</evidence>
<dbReference type="GO" id="GO:0005829">
    <property type="term" value="C:cytosol"/>
    <property type="evidence" value="ECO:0007669"/>
    <property type="project" value="TreeGrafter"/>
</dbReference>
<feature type="binding site" evidence="12">
    <location>
        <begin position="29"/>
        <end position="33"/>
    </location>
    <ligand>
        <name>substrate</name>
    </ligand>
</feature>
<keyword evidence="18" id="KW-1185">Reference proteome</keyword>
<dbReference type="InterPro" id="IPR000257">
    <property type="entry name" value="Uroporphyrinogen_deCOase"/>
</dbReference>
<dbReference type="PROSITE" id="PS00906">
    <property type="entry name" value="UROD_1"/>
    <property type="match status" value="1"/>
</dbReference>
<evidence type="ECO:0000256" key="3">
    <source>
        <dbReference type="ARBA" id="ARBA00004804"/>
    </source>
</evidence>
<evidence type="ECO:0000256" key="10">
    <source>
        <dbReference type="ARBA" id="ARBA00023239"/>
    </source>
</evidence>
<dbReference type="Pfam" id="PF01208">
    <property type="entry name" value="URO-D"/>
    <property type="match status" value="1"/>
</dbReference>
<dbReference type="InterPro" id="IPR038071">
    <property type="entry name" value="UROD/MetE-like_sf"/>
</dbReference>
<feature type="binding site" evidence="12">
    <location>
        <position position="79"/>
    </location>
    <ligand>
        <name>substrate</name>
    </ligand>
</feature>
<feature type="binding site" evidence="12">
    <location>
        <position position="210"/>
    </location>
    <ligand>
        <name>substrate</name>
    </ligand>
</feature>
<keyword evidence="8 12" id="KW-0963">Cytoplasm</keyword>
<dbReference type="PANTHER" id="PTHR21091:SF169">
    <property type="entry name" value="UROPORPHYRINOGEN DECARBOXYLASE"/>
    <property type="match status" value="1"/>
</dbReference>
<keyword evidence="11 12" id="KW-0627">Porphyrin biosynthesis</keyword>
<comment type="subunit">
    <text evidence="5 12">Homodimer.</text>
</comment>
<dbReference type="Gene3D" id="3.20.20.210">
    <property type="match status" value="1"/>
</dbReference>
<protein>
    <recommendedName>
        <fullName evidence="7 12">Uroporphyrinogen decarboxylase</fullName>
        <shortName evidence="12">UPD</shortName>
        <shortName evidence="12">URO-D</shortName>
        <ecNumber evidence="6 12">4.1.1.37</ecNumber>
    </recommendedName>
</protein>
<dbReference type="Proteomes" id="UP001152876">
    <property type="component" value="Unassembled WGS sequence"/>
</dbReference>
<evidence type="ECO:0000256" key="12">
    <source>
        <dbReference type="HAMAP-Rule" id="MF_00218"/>
    </source>
</evidence>
<dbReference type="GO" id="GO:0004853">
    <property type="term" value="F:uroporphyrinogen decarboxylase activity"/>
    <property type="evidence" value="ECO:0007669"/>
    <property type="project" value="UniProtKB-UniRule"/>
</dbReference>
<name>A0A9X4NXU8_9BURK</name>
<evidence type="ECO:0000259" key="15">
    <source>
        <dbReference type="PROSITE" id="PS00906"/>
    </source>
</evidence>
<dbReference type="OrthoDB" id="9806656at2"/>
<feature type="binding site" evidence="12">
    <location>
        <position position="338"/>
    </location>
    <ligand>
        <name>substrate</name>
    </ligand>
</feature>
<dbReference type="InterPro" id="IPR006361">
    <property type="entry name" value="Uroporphyrinogen_deCO2ase_HemE"/>
</dbReference>
<dbReference type="CDD" id="cd00717">
    <property type="entry name" value="URO-D"/>
    <property type="match status" value="1"/>
</dbReference>
<evidence type="ECO:0000256" key="11">
    <source>
        <dbReference type="ARBA" id="ARBA00023244"/>
    </source>
</evidence>
<evidence type="ECO:0000256" key="1">
    <source>
        <dbReference type="ARBA" id="ARBA00002448"/>
    </source>
</evidence>
<evidence type="ECO:0000259" key="16">
    <source>
        <dbReference type="PROSITE" id="PS00907"/>
    </source>
</evidence>
<comment type="function">
    <text evidence="1 12">Catalyzes the decarboxylation of four acetate groups of uroporphyrinogen-III to yield coproporphyrinogen-III.</text>
</comment>
<comment type="similarity">
    <text evidence="4 12 14">Belongs to the uroporphyrinogen decarboxylase family.</text>
</comment>
<dbReference type="RefSeq" id="WP_068176073.1">
    <property type="nucleotide sequence ID" value="NZ_AOGK01000034.1"/>
</dbReference>
<reference evidence="17" key="1">
    <citation type="submission" date="2013-01" db="EMBL/GenBank/DDBJ databases">
        <title>Genome draft of Hydrogenophaga taeniospiralis 2K1.</title>
        <authorList>
            <person name="Gomila M."/>
            <person name="Lalucat J."/>
        </authorList>
    </citation>
    <scope>NUCLEOTIDE SEQUENCE</scope>
    <source>
        <strain evidence="17">CCUG 15921</strain>
    </source>
</reference>
<feature type="site" description="Transition state stabilizer" evidence="12">
    <location>
        <position position="79"/>
    </location>
</feature>
<evidence type="ECO:0000256" key="8">
    <source>
        <dbReference type="ARBA" id="ARBA00022490"/>
    </source>
</evidence>
<feature type="domain" description="Uroporphyrinogen decarboxylase (URO-D)" evidence="16">
    <location>
        <begin position="143"/>
        <end position="159"/>
    </location>
</feature>
<comment type="caution">
    <text evidence="17">The sequence shown here is derived from an EMBL/GenBank/DDBJ whole genome shotgun (WGS) entry which is preliminary data.</text>
</comment>
<evidence type="ECO:0000313" key="17">
    <source>
        <dbReference type="EMBL" id="MDG5978279.1"/>
    </source>
</evidence>
<evidence type="ECO:0000256" key="4">
    <source>
        <dbReference type="ARBA" id="ARBA00009935"/>
    </source>
</evidence>
<dbReference type="FunFam" id="3.20.20.210:FF:000001">
    <property type="entry name" value="Uroporphyrinogen decarboxylase"/>
    <property type="match status" value="1"/>
</dbReference>
<dbReference type="AlphaFoldDB" id="A0A9X4NXU8"/>
<evidence type="ECO:0000313" key="18">
    <source>
        <dbReference type="Proteomes" id="UP001152876"/>
    </source>
</evidence>
<proteinExistence type="inferred from homology"/>
<feature type="binding site" evidence="12">
    <location>
        <position position="155"/>
    </location>
    <ligand>
        <name>substrate</name>
    </ligand>
</feature>
<dbReference type="GO" id="GO:0019353">
    <property type="term" value="P:protoporphyrinogen IX biosynthetic process from glutamate"/>
    <property type="evidence" value="ECO:0007669"/>
    <property type="project" value="TreeGrafter"/>
</dbReference>
<evidence type="ECO:0000256" key="13">
    <source>
        <dbReference type="RuleBase" id="RU000554"/>
    </source>
</evidence>